<keyword evidence="1 4" id="KW-0238">DNA-binding</keyword>
<dbReference type="Pfam" id="PF05920">
    <property type="entry name" value="Homeobox_KN"/>
    <property type="match status" value="1"/>
</dbReference>
<evidence type="ECO:0000256" key="4">
    <source>
        <dbReference type="PROSITE-ProRule" id="PRU00108"/>
    </source>
</evidence>
<feature type="domain" description="Homeobox" evidence="6">
    <location>
        <begin position="56"/>
        <end position="119"/>
    </location>
</feature>
<comment type="subcellular location">
    <subcellularLocation>
        <location evidence="4">Nucleus</location>
    </subcellularLocation>
</comment>
<reference evidence="7" key="1">
    <citation type="submission" date="2021-06" db="EMBL/GenBank/DDBJ databases">
        <authorList>
            <person name="Kallberg Y."/>
            <person name="Tangrot J."/>
            <person name="Rosling A."/>
        </authorList>
    </citation>
    <scope>NUCLEOTIDE SEQUENCE</scope>
    <source>
        <strain evidence="7">CL551</strain>
    </source>
</reference>
<comment type="caution">
    <text evidence="7">The sequence shown here is derived from an EMBL/GenBank/DDBJ whole genome shotgun (WGS) entry which is preliminary data.</text>
</comment>
<proteinExistence type="predicted"/>
<dbReference type="SUPFAM" id="SSF46689">
    <property type="entry name" value="Homeodomain-like"/>
    <property type="match status" value="1"/>
</dbReference>
<keyword evidence="8" id="KW-1185">Reference proteome</keyword>
<dbReference type="OrthoDB" id="10056939at2759"/>
<feature type="DNA-binding region" description="Homeobox" evidence="4">
    <location>
        <begin position="58"/>
        <end position="120"/>
    </location>
</feature>
<name>A0A9N8WPR1_9GLOM</name>
<accession>A0A9N8WPR1</accession>
<feature type="compositionally biased region" description="Polar residues" evidence="5">
    <location>
        <begin position="128"/>
        <end position="139"/>
    </location>
</feature>
<keyword evidence="3 4" id="KW-0539">Nucleus</keyword>
<feature type="compositionally biased region" description="Low complexity" evidence="5">
    <location>
        <begin position="29"/>
        <end position="44"/>
    </location>
</feature>
<organism evidence="7 8">
    <name type="scientific">Acaulospora morrowiae</name>
    <dbReference type="NCBI Taxonomy" id="94023"/>
    <lineage>
        <taxon>Eukaryota</taxon>
        <taxon>Fungi</taxon>
        <taxon>Fungi incertae sedis</taxon>
        <taxon>Mucoromycota</taxon>
        <taxon>Glomeromycotina</taxon>
        <taxon>Glomeromycetes</taxon>
        <taxon>Diversisporales</taxon>
        <taxon>Acaulosporaceae</taxon>
        <taxon>Acaulospora</taxon>
    </lineage>
</organism>
<evidence type="ECO:0000256" key="2">
    <source>
        <dbReference type="ARBA" id="ARBA00023155"/>
    </source>
</evidence>
<dbReference type="AlphaFoldDB" id="A0A9N8WPR1"/>
<dbReference type="GO" id="GO:0005634">
    <property type="term" value="C:nucleus"/>
    <property type="evidence" value="ECO:0007669"/>
    <property type="project" value="UniProtKB-SubCell"/>
</dbReference>
<feature type="region of interest" description="Disordered" evidence="5">
    <location>
        <begin position="1"/>
        <end position="67"/>
    </location>
</feature>
<evidence type="ECO:0000259" key="6">
    <source>
        <dbReference type="PROSITE" id="PS50071"/>
    </source>
</evidence>
<feature type="region of interest" description="Disordered" evidence="5">
    <location>
        <begin position="128"/>
        <end position="150"/>
    </location>
</feature>
<evidence type="ECO:0000313" key="7">
    <source>
        <dbReference type="EMBL" id="CAG8492333.1"/>
    </source>
</evidence>
<evidence type="ECO:0000256" key="1">
    <source>
        <dbReference type="ARBA" id="ARBA00023125"/>
    </source>
</evidence>
<dbReference type="InterPro" id="IPR009057">
    <property type="entry name" value="Homeodomain-like_sf"/>
</dbReference>
<dbReference type="InterPro" id="IPR008422">
    <property type="entry name" value="KN_HD"/>
</dbReference>
<dbReference type="EMBL" id="CAJVPV010001277">
    <property type="protein sequence ID" value="CAG8492333.1"/>
    <property type="molecule type" value="Genomic_DNA"/>
</dbReference>
<dbReference type="InterPro" id="IPR001356">
    <property type="entry name" value="HD"/>
</dbReference>
<dbReference type="PANTHER" id="PTHR11850">
    <property type="entry name" value="HOMEOBOX PROTEIN TRANSCRIPTION FACTORS"/>
    <property type="match status" value="1"/>
</dbReference>
<dbReference type="SMART" id="SM00389">
    <property type="entry name" value="HOX"/>
    <property type="match status" value="1"/>
</dbReference>
<gene>
    <name evidence="7" type="ORF">AMORRO_LOCUS2838</name>
</gene>
<dbReference type="Gene3D" id="1.10.10.60">
    <property type="entry name" value="Homeodomain-like"/>
    <property type="match status" value="1"/>
</dbReference>
<sequence>MSNESVKAKKREVDDMMRENSQFWRDPYDSTSSISSPLTNSIYSCPDQSMDGTHGVKPKRRRGNLPKATTARLKEWLADHRRHPYPTEDQKITLAQETMLTLQQISNWFINARRRHLPLLLGINPQKNSGNVYKYGSDNSAEDSTSDSGKRIRGCYRACQRKSDLIGKPHRRNRRKY</sequence>
<dbReference type="PROSITE" id="PS50071">
    <property type="entry name" value="HOMEOBOX_2"/>
    <property type="match status" value="1"/>
</dbReference>
<keyword evidence="2 4" id="KW-0371">Homeobox</keyword>
<dbReference type="GO" id="GO:0006355">
    <property type="term" value="P:regulation of DNA-templated transcription"/>
    <property type="evidence" value="ECO:0007669"/>
    <property type="project" value="InterPro"/>
</dbReference>
<evidence type="ECO:0000256" key="5">
    <source>
        <dbReference type="SAM" id="MobiDB-lite"/>
    </source>
</evidence>
<dbReference type="GO" id="GO:0003677">
    <property type="term" value="F:DNA binding"/>
    <property type="evidence" value="ECO:0007669"/>
    <property type="project" value="UniProtKB-UniRule"/>
</dbReference>
<evidence type="ECO:0000256" key="3">
    <source>
        <dbReference type="ARBA" id="ARBA00023242"/>
    </source>
</evidence>
<dbReference type="Proteomes" id="UP000789342">
    <property type="component" value="Unassembled WGS sequence"/>
</dbReference>
<protein>
    <submittedName>
        <fullName evidence="7">10725_t:CDS:1</fullName>
    </submittedName>
</protein>
<dbReference type="CDD" id="cd00086">
    <property type="entry name" value="homeodomain"/>
    <property type="match status" value="1"/>
</dbReference>
<dbReference type="InterPro" id="IPR050224">
    <property type="entry name" value="TALE_homeobox"/>
</dbReference>
<evidence type="ECO:0000313" key="8">
    <source>
        <dbReference type="Proteomes" id="UP000789342"/>
    </source>
</evidence>